<dbReference type="AlphaFoldDB" id="A0A914HS91"/>
<dbReference type="Proteomes" id="UP000887572">
    <property type="component" value="Unplaced"/>
</dbReference>
<organism evidence="1 2">
    <name type="scientific">Globodera rostochiensis</name>
    <name type="common">Golden nematode worm</name>
    <name type="synonym">Heterodera rostochiensis</name>
    <dbReference type="NCBI Taxonomy" id="31243"/>
    <lineage>
        <taxon>Eukaryota</taxon>
        <taxon>Metazoa</taxon>
        <taxon>Ecdysozoa</taxon>
        <taxon>Nematoda</taxon>
        <taxon>Chromadorea</taxon>
        <taxon>Rhabditida</taxon>
        <taxon>Tylenchina</taxon>
        <taxon>Tylenchomorpha</taxon>
        <taxon>Tylenchoidea</taxon>
        <taxon>Heteroderidae</taxon>
        <taxon>Heteroderinae</taxon>
        <taxon>Globodera</taxon>
    </lineage>
</organism>
<name>A0A914HS91_GLORO</name>
<evidence type="ECO:0000313" key="1">
    <source>
        <dbReference type="Proteomes" id="UP000887572"/>
    </source>
</evidence>
<keyword evidence="1" id="KW-1185">Reference proteome</keyword>
<proteinExistence type="predicted"/>
<evidence type="ECO:0000313" key="2">
    <source>
        <dbReference type="WBParaSite" id="Gr19_v10_g3995.t1"/>
    </source>
</evidence>
<reference evidence="2" key="1">
    <citation type="submission" date="2022-11" db="UniProtKB">
        <authorList>
            <consortium name="WormBaseParasite"/>
        </authorList>
    </citation>
    <scope>IDENTIFICATION</scope>
</reference>
<accession>A0A914HS91</accession>
<dbReference type="WBParaSite" id="Gr19_v10_g3995.t1">
    <property type="protein sequence ID" value="Gr19_v10_g3995.t1"/>
    <property type="gene ID" value="Gr19_v10_g3995"/>
</dbReference>
<protein>
    <submittedName>
        <fullName evidence="2">Uncharacterized protein</fullName>
    </submittedName>
</protein>
<sequence>MTKQFDKKHGAKPSEFDPQDPVLLLNFKLGKAHWLPGTIVERVRHSPTYRVLVPSLGKRIVYRHANQLRRRFAFEEDGLQLIVNRFRQFKPTKTISHQSISNCRRAVHR</sequence>